<geneLocation type="plasmid" evidence="2 3">
    <name>p1</name>
</geneLocation>
<proteinExistence type="predicted"/>
<keyword evidence="3" id="KW-1185">Reference proteome</keyword>
<evidence type="ECO:0000313" key="3">
    <source>
        <dbReference type="Proteomes" id="UP000035287"/>
    </source>
</evidence>
<sequence>MPRQGLERRTGAELNGSEDEVALDVRALARPLEVEDGDAVAGGNAQRLAGAAEASPSAVQHSTNSAGLSSEQPSTWNTFLMWSAWTKAESLGNVG</sequence>
<gene>
    <name evidence="2" type="ORF">AB433_17595</name>
</gene>
<feature type="compositionally biased region" description="Polar residues" evidence="1">
    <location>
        <begin position="57"/>
        <end position="73"/>
    </location>
</feature>
<dbReference type="Proteomes" id="UP000035287">
    <property type="component" value="Plasmid p1"/>
</dbReference>
<dbReference type="KEGG" id="cna:AB433_17595"/>
<dbReference type="EMBL" id="CP011771">
    <property type="protein sequence ID" value="AKM11971.1"/>
    <property type="molecule type" value="Genomic_DNA"/>
</dbReference>
<keyword evidence="2" id="KW-0614">Plasmid</keyword>
<name>A0A0G3XMU1_9SPHN</name>
<dbReference type="PATRIC" id="fig|1348774.3.peg.3703"/>
<feature type="region of interest" description="Disordered" evidence="1">
    <location>
        <begin position="46"/>
        <end position="73"/>
    </location>
</feature>
<organism evidence="2 3">
    <name type="scientific">Croceicoccus naphthovorans</name>
    <dbReference type="NCBI Taxonomy" id="1348774"/>
    <lineage>
        <taxon>Bacteria</taxon>
        <taxon>Pseudomonadati</taxon>
        <taxon>Pseudomonadota</taxon>
        <taxon>Alphaproteobacteria</taxon>
        <taxon>Sphingomonadales</taxon>
        <taxon>Erythrobacteraceae</taxon>
        <taxon>Croceicoccus</taxon>
    </lineage>
</organism>
<protein>
    <submittedName>
        <fullName evidence="2">Uncharacterized protein</fullName>
    </submittedName>
</protein>
<evidence type="ECO:0000256" key="1">
    <source>
        <dbReference type="SAM" id="MobiDB-lite"/>
    </source>
</evidence>
<reference evidence="2 3" key="1">
    <citation type="submission" date="2015-06" db="EMBL/GenBank/DDBJ databases">
        <authorList>
            <person name="Zeng Y."/>
            <person name="Huang Y."/>
        </authorList>
    </citation>
    <scope>NUCLEOTIDE SEQUENCE [LARGE SCALE GENOMIC DNA]</scope>
    <source>
        <strain evidence="2 3">PQ-2</strain>
        <plasmid evidence="3">Plasmid p1</plasmid>
    </source>
</reference>
<dbReference type="AlphaFoldDB" id="A0A0G3XMU1"/>
<accession>A0A0G3XMU1</accession>
<evidence type="ECO:0000313" key="2">
    <source>
        <dbReference type="EMBL" id="AKM11971.1"/>
    </source>
</evidence>